<evidence type="ECO:0000313" key="2">
    <source>
        <dbReference type="EMBL" id="CAI6281190.1"/>
    </source>
</evidence>
<reference evidence="2" key="1">
    <citation type="submission" date="2023-01" db="EMBL/GenBank/DDBJ databases">
        <authorList>
            <person name="Van Ghelder C."/>
            <person name="Rancurel C."/>
        </authorList>
    </citation>
    <scope>NUCLEOTIDE SEQUENCE</scope>
    <source>
        <strain evidence="2">CNCM I-4278</strain>
    </source>
</reference>
<dbReference type="EMBL" id="CAOQHR010000001">
    <property type="protein sequence ID" value="CAI6281190.1"/>
    <property type="molecule type" value="Genomic_DNA"/>
</dbReference>
<dbReference type="Proteomes" id="UP001152607">
    <property type="component" value="Unassembled WGS sequence"/>
</dbReference>
<protein>
    <submittedName>
        <fullName evidence="2">Uncharacterized protein</fullName>
    </submittedName>
</protein>
<name>A0A9W4U6K0_9PLEO</name>
<keyword evidence="1" id="KW-0472">Membrane</keyword>
<feature type="transmembrane region" description="Helical" evidence="1">
    <location>
        <begin position="12"/>
        <end position="30"/>
    </location>
</feature>
<gene>
    <name evidence="2" type="ORF">PDIGIT_LOCUS2116</name>
</gene>
<sequence>MYLLHNGTFHLTVRLGIHLTMLGLFCFFPFKRCALTHGCDCLMQEWWCAASSPC</sequence>
<organism evidence="2 3">
    <name type="scientific">Periconia digitata</name>
    <dbReference type="NCBI Taxonomy" id="1303443"/>
    <lineage>
        <taxon>Eukaryota</taxon>
        <taxon>Fungi</taxon>
        <taxon>Dikarya</taxon>
        <taxon>Ascomycota</taxon>
        <taxon>Pezizomycotina</taxon>
        <taxon>Dothideomycetes</taxon>
        <taxon>Pleosporomycetidae</taxon>
        <taxon>Pleosporales</taxon>
        <taxon>Massarineae</taxon>
        <taxon>Periconiaceae</taxon>
        <taxon>Periconia</taxon>
    </lineage>
</organism>
<accession>A0A9W4U6K0</accession>
<dbReference type="AlphaFoldDB" id="A0A9W4U6K0"/>
<keyword evidence="1" id="KW-1133">Transmembrane helix</keyword>
<comment type="caution">
    <text evidence="2">The sequence shown here is derived from an EMBL/GenBank/DDBJ whole genome shotgun (WGS) entry which is preliminary data.</text>
</comment>
<evidence type="ECO:0000256" key="1">
    <source>
        <dbReference type="SAM" id="Phobius"/>
    </source>
</evidence>
<evidence type="ECO:0000313" key="3">
    <source>
        <dbReference type="Proteomes" id="UP001152607"/>
    </source>
</evidence>
<keyword evidence="3" id="KW-1185">Reference proteome</keyword>
<keyword evidence="1" id="KW-0812">Transmembrane</keyword>
<proteinExistence type="predicted"/>